<dbReference type="Pfam" id="PF13193">
    <property type="entry name" value="AMP-binding_C"/>
    <property type="match status" value="4"/>
</dbReference>
<comment type="similarity">
    <text evidence="2">Belongs to the ATP-dependent AMP-binding enzyme family.</text>
</comment>
<dbReference type="SMART" id="SM00823">
    <property type="entry name" value="PKS_PP"/>
    <property type="match status" value="4"/>
</dbReference>
<dbReference type="InterPro" id="IPR001242">
    <property type="entry name" value="Condensation_dom"/>
</dbReference>
<dbReference type="InterPro" id="IPR010060">
    <property type="entry name" value="NRPS_synth"/>
</dbReference>
<keyword evidence="8" id="KW-0511">Multifunctional enzyme</keyword>
<dbReference type="PROSITE" id="PS00012">
    <property type="entry name" value="PHOSPHOPANTETHEINE"/>
    <property type="match status" value="4"/>
</dbReference>
<keyword evidence="5" id="KW-0436">Ligase</keyword>
<dbReference type="SUPFAM" id="SSF56801">
    <property type="entry name" value="Acetyl-CoA synthetase-like"/>
    <property type="match status" value="5"/>
</dbReference>
<dbReference type="PROSITE" id="PS00455">
    <property type="entry name" value="AMP_BINDING"/>
    <property type="match status" value="4"/>
</dbReference>
<dbReference type="InterPro" id="IPR023213">
    <property type="entry name" value="CAT-like_dom_sf"/>
</dbReference>
<dbReference type="InterPro" id="IPR009081">
    <property type="entry name" value="PP-bd_ACP"/>
</dbReference>
<evidence type="ECO:0000313" key="10">
    <source>
        <dbReference type="EMBL" id="MCY9763328.1"/>
    </source>
</evidence>
<dbReference type="Gene3D" id="3.30.559.10">
    <property type="entry name" value="Chloramphenicol acetyltransferase-like domain"/>
    <property type="match status" value="7"/>
</dbReference>
<evidence type="ECO:0000256" key="7">
    <source>
        <dbReference type="ARBA" id="ARBA00023194"/>
    </source>
</evidence>
<evidence type="ECO:0000259" key="9">
    <source>
        <dbReference type="PROSITE" id="PS50075"/>
    </source>
</evidence>
<dbReference type="Gene3D" id="3.30.559.30">
    <property type="entry name" value="Nonribosomal peptide synthetase, condensation domain"/>
    <property type="match status" value="7"/>
</dbReference>
<keyword evidence="3" id="KW-0596">Phosphopantetheine</keyword>
<dbReference type="CDD" id="cd19534">
    <property type="entry name" value="E_NRPS"/>
    <property type="match status" value="2"/>
</dbReference>
<dbReference type="InterPro" id="IPR010071">
    <property type="entry name" value="AA_adenyl_dom"/>
</dbReference>
<name>A0ABT4H2V9_PAEAL</name>
<protein>
    <submittedName>
        <fullName evidence="10">Non-ribosomal peptide synthase/polyketide synthase</fullName>
    </submittedName>
</protein>
<feature type="domain" description="Carrier" evidence="9">
    <location>
        <begin position="2488"/>
        <end position="2563"/>
    </location>
</feature>
<dbReference type="PANTHER" id="PTHR45527">
    <property type="entry name" value="NONRIBOSOMAL PEPTIDE SYNTHETASE"/>
    <property type="match status" value="1"/>
</dbReference>
<dbReference type="Gene3D" id="3.30.300.30">
    <property type="match status" value="4"/>
</dbReference>
<dbReference type="Gene3D" id="1.10.1200.10">
    <property type="entry name" value="ACP-like"/>
    <property type="match status" value="4"/>
</dbReference>
<dbReference type="Pfam" id="PF00668">
    <property type="entry name" value="Condensation"/>
    <property type="match status" value="7"/>
</dbReference>
<comment type="cofactor">
    <cofactor evidence="1">
        <name>pantetheine 4'-phosphate</name>
        <dbReference type="ChEBI" id="CHEBI:47942"/>
    </cofactor>
</comment>
<dbReference type="Proteomes" id="UP001527181">
    <property type="component" value="Unassembled WGS sequence"/>
</dbReference>
<proteinExistence type="inferred from homology"/>
<evidence type="ECO:0000256" key="1">
    <source>
        <dbReference type="ARBA" id="ARBA00001957"/>
    </source>
</evidence>
<dbReference type="NCBIfam" id="TIGR01733">
    <property type="entry name" value="AA-adenyl-dom"/>
    <property type="match status" value="4"/>
</dbReference>
<dbReference type="CDD" id="cd19543">
    <property type="entry name" value="DCL_NRPS"/>
    <property type="match status" value="2"/>
</dbReference>
<comment type="caution">
    <text evidence="10">The sequence shown here is derived from an EMBL/GenBank/DDBJ whole genome shotgun (WGS) entry which is preliminary data.</text>
</comment>
<dbReference type="Gene3D" id="2.30.38.10">
    <property type="entry name" value="Luciferase, Domain 3"/>
    <property type="match status" value="4"/>
</dbReference>
<sequence length="5726" mass="645782">MNVNPNEWFPLTQAQRRIWYMEMMHPNTSVSTVAGTMYIRGKVDVDILKMAISQVIKQHDAFRIRIETADNQPMQQFVPEEQVIPNIDYLEWENREEAESWLNRFNHIPIHISDSLLYHFVIFNINEEEFWFNLKMNHIVTDGVSSHLIANKIMKNYTELVSGNVAANEQDSTYLDYIFAEREYDNSERSAKDKSYWLDKFRTMPEVVGMKSYPPFSIGTEARRTSIAISGETYEKIYLFSEQHKISLFTLFLGSLYAFLYKTTGNNDIAVGTAYANRTSRQDKDAIGMFVSTVAARLTLDPEHDVLTFLHNVAKEQKANLRHQKYPYNQLILDLREQNNNSDLQDLYRLSINYMPIHWTTYGDLSVRQRSSFCGHEVDDFAIHLEDMLDDKQINFNLDYRVQLFGEHEINRYMEQIMTIVDQMLSNPSQTLHELSMISDKEAQTILTRFNTALAVQQPALTVHQLFEEQVECTPDKVAVVYLDRQLTYKELNDRANRLARTLRANGVAAEQFVGIMADRSLEMVVGILAILKAGGAYVPIDPEYPEERILYMLSDSAARVLVSQSHLQSRVDYKGTWIMLDDENFYDQNCHNLEQINDSSHLAYVIYTSGTTGQPKGVMIEHRQITALGSAWKEAYRLDEPGIRTLQWASFSFDVFTGDMVRALLYGGELIICPSEARANPAAICELIEAHRIDIFESTPALVIPLMEYVYEHNKDISSLRLLVVGSDHCPTTEYRKLVERFGSQMRILNSYGVTEACVDACYYERNNAESLQVLPIGKPLPSVSMYILDENKALQPIGVVGELYIGGAGVGRGYLNREDLTAEKFIDDPYSQGKMYRTGDLARWMPDGNIEYLGRLDHQVKIRGNRVEIGEIETRLLQTSLVREAVIVAREDENGLKVLCAYYVADGEIAIHQLRSALADQLPDYMIPSYFMKLERMPLTPNGKIDRNGLPAPSGQAYTGKEYLEPRSEAERTLASVWQTVLGVKRVGLLDHFFELGGDSIKSIQVSSRMQQAGYKLDIRDMFKYPTIEQLSPRMVAVRRKAEQGEESGEVELTPILRWYFGQRGDHLHHYNQSIMLHRKEGFEEEALCKALQKITEHHDALRIVFRRTERGKYEAWNRRADEGSLYYLEVIDFKEKVESAESVQNKLLDAAEAIQAGIDLGSGPLVRAGLFRCTDGDHLLIAIHHAVIDAVSWRILLEDLASGYEQALNGSEIRLPDKTDSFRLWSRQLAEYAQQSTMEQEKAYWKQIAQKEVQPLPTDESAVALQRDSESVTIEWSSNDTELLLKQAHRAYNTQMDDLLLAALGIAIRKWCGHGQIRINLEGHGRESILPDIDITRTVGWFTSEYPLLLETESEKDLPRTIKAVKENLRGVPNKGIGYGICRYLSKSCAQLDWGTTPEVSFNYLGQFDQDFQNSGFSQSPLSTGSNISGDQPRPYLLDINGMVTDGKLQLDISYGRTQYRMESIEQFAGLFKVSLQEIIEHCVSKERAELTPSDVTLPQISIQELEQIVERTSSIGEVEDIYVLTPMQKGMWFHAAMDRQKGAYFELTRLTLKGELDIQAFAASWNALLARHAVFRTNFLVDTNGEPLQVVFRSKQIELRHEDLRALEPAERAEAIEKVETRERVEGFDLENGDLMRVTVLQTEDEVYEVMWSSHHILMDGWCLPLVAKEVFGTYSALVGGKKPVQASIPSYNQYIEWLGRQDESAAAAYWQDYLSGFEETTSLPHSIVRGHSGTYEADQLRCELGADLSLKINLAATQHQVTLNTLLQAAWGILLQKYNRTSDVVFGSVVSGRPAELVGIEDMIGLFINTIPVRVNCQADISFAEVMTQIQEQALSSAKYDYYPLYEIQAQSAQKQDLINHIMVLENYPMEEQLDQFSSLDGKGLKLADVIVSEQTNYDLNLIIVPGDNIVIRFDYNKLALDQAGITALKGHLLHLLKQIATNPQTAVGQLELATEQEKTVILNEFNDTSVSYPRDKTIHHLFEERAEQQPDAIAAIFGNKQMTYRELNAKANRMARQLRETGISTGARVGISVERSLEMLVGLLAILKAGGAYVPIDPAYPQERINAMVEDTSMAVMVTQKHLRNMWPESMSVIALDETESAVDYSANKAQCENLPNAGTGEDLAYIVYTSGSTGTPKGVCVTHRGVVRLVSAATYVDINENDVFLQGSTISFDAATFEIWGSLLNGAALAILPPGNQSLADWAEAIQRHQVTTMWMTAGLFQVMAEQHIHGFSGVKQLLVGGDVVSSAHARKVLEHHSGIRLINGYGPTENTTFTCCHHIAEADLERASIPIGRPIGNTRVYVLDEAGNLLPVGVVGELYTGGDGLASGYLNRPELTEEKFVNDPFVPGERLYRTGDLARWLPDGTIEFMGRCDEQVKIRGYRIELGEVLAHVLRIEQVSEAAVIAREDASGQKVLCAYFTAGYELAPSELSEALARELPGYMIPSHFIQIDKLPLTPNGKVDRRALPVPEEGLRVHELVQPRTDLEAKLACIWKDVLGLEHVGVTDSFFELGGHSLRATTLVSKLHRELSVLLPLRDVFRCPTIEQMAIAIEGMQQEHFHSINKTEEREWYPVSSAQKRLFVLHQMEGAEQSYNMPGVMMMEGKLDRERLESAFHGLIERHEVLRTGFEMKNGEPVQIVYEQAEFTVEHWQADEASEVESILRTFVRTFQLNQPPLIRVGLIELGAERHMLLFDMHHIISDGASMGILLEEFAALYSGETLPDLHIQYKDYAVWQQSEGYLSRMKEQKSYWLKSLDGELPVLQLPADYPRPAFRSFAGSTLEFSISADKVDALKQIAAGSDATMYMVLLTLYSSLLYKYTGQEDVIVGMPIAGRTHDDIQPLIGMFVNTLPLRNYPAGEKTFRSFLEEVRHTTLQAYEHQEYPFEELIDHIQPTRDVSRNPVFDTALVLQNTEKGLWSIDGLTVTPNPIEHAVAKFDLTLHIEENDAGLMCSMEYATALYKRETIERMTAHFNQLMEAVIHNPDIRLEQLGIVTEAEKQQLMEQFNDTAADYPRDMTIHRLFEEQVERTPDAIAVTAANGILTYRELNERANRLAWTLRTEGVNADTLVGIMAERTTDMLVGLLAILKAGGAYVPIDPEYPSDRIGYMLSDSGADILLLPQHLQEQVDFAGKVMFLDDEQAYGGDISNPAPVNKPSDLAYVIYTSGTTGKPKGTLIEHKNVVRLLFNSKNLFDFRSSDTWTLFHSFCFDFSVWEMYGALLYGGKLVVVPQLTAKNPAKFLELLAEEQVTVLNQTPTYFYQLMREALADGSPKLNIRMVIFGGEALSPQLLKDWRAKYPSTKLINMYGITETTVHVTYKEITETEIDQARSNIGFPIPTLRIYILDTNRQCVPVGVAGEMYVAGEGLARGYLNRPELTADRFVDNPFEPGGKMYKTGDLAKWLSDGNIEYLGRIDHQVKIRGYRIELGEVEAQITKIASIREAIVIAREENGGEKLLCAYFVADRQLTVGELRSELAQELPAYMIPSYFVQLERMPLTSNGKVDRKALPAPEGSINIGTEYVAPRTPLEASLARMWEQLLGLERVGVNDNFFELGGHSLRATALVNKVHQELNIQLPLRDVFRYPTIGELAAAVSAMAEDAYSSIAVAEAREYYPVSSAQKRLYILHQLEGAEQGYNMPGVMLIEGELDRDRFETAFRKLIERHDILRTSFDLEFGEPVQRVLDTVNFAIEYHKAAERDIQQLTRQFIRSFDLNKPPLLRAGLIEIAEAKHQYVLLFDMHHIISDGVSIGIVLRELSQHYHGEDVPPLRIQYKDYAVWQQSEAHKEQLKQQQAYWLDEFRGELPILELPTDFARPAVQKYDGLTLPFRIDKNVSEGLNRIAAETGTTLYMVLLAAYTVMLHKYTGQDDIVVGTPIAGRTHGELQPIIGMFVNTLAIRTYPEGEKLFRSYLDEIKNTMLGAYEHQDYPFEDLVDSLQLTRDLSRNPLFDTMFALDNTELMNDSLGELEMKPYPLEYTISKFDVSLDVKEDGDGLDCSIEYATSLFKSETIVRMAQHFKQLLTDIVTQPEACLKELAMLTTTEREEILTVFNRENFSIPSAGTIHSLFEEQVARTPEHTAVVFKQERMTYRELNERANKLARTLRGQGARPNELIGVMADRSLDMVVAIMAVLKSGGAYVPIDPEYPEDRIRYMLEDANARLLLTQRHLQTKVSFDGTWVLLEEGASYQEDATNLEPISGHSDLCYVIYTSGTTGNPKGVMIEHRHLAAMADAWKSEYGLHEPGIRWLQWASFSFDVFSGDLVRTLLHGGELILCPSEARANPAEICELLRNCGIHMFESTPALVIPLMEHVHEHRVDIGSLKLLIIGSDLCPADDFRRLIDRFGSHLRIVNSYGVTEACVDSSYYEPQSAVTVRAIPIGKPLPYVAMYVLGENQSLQPVGLAGELYIGGAGVGRGYWNRPELTADKFVDDPFAPGQRMYRTGDLAKWLPDGNIALIGRTDHQVKIRGYRIEIGEVESKLQNMPNVGEAAVVAREDGSGRKVLCAYYTSERELTAGEWRAALAKELPAYMIPSHFLRLDQMPLTPNGKLDRKGLPAPEGIAYTGIEYAAPRTDAEKALAAAWESVLHVERIGTNDHFFELGGDSIKSIQVSSRLHQAGYKLEIRDLFKYPTIAQLAHQLQPIGRIADQGEVFGEAELTPIQRWYFGLGLDEAHHYNQSFMLYRQDGFDETALRKTLRKIVEHHDALRMVFRKTDAGYAAWNRAIEEGELFNFVTLDVENEEEVAQVVEVKASEIQASIDLHSGPLVKAGLFRTEQGHHLLLAIHHAVVDGVSWRILLEDFAAGYEQALNGGDIRLPSKTDSYLAWSRSLVEYAADTAMDREREYWTNVLSAGAAPLAKDFEAEKSMQQDSHSVVVAWSEEETEQLLKQVHRAYNTDMNDILLAAFAMAAQKWSGQNRVLVNLESHGREPIVGELDITRTVGWFTSEYPVLLKWEPNRSLAYHIKELKENLRRIPNKGIGYGICRYLTATQEGLDWGAAPDISFNYLGQFNQETIGDGMSVSPYSRGADASAKHARQYALDINGAITDGALSFDISYSGSEYRQETIEQLASHMRASLLEIIDHCMAKEHTELTPSDLLLQGLNIEQLERITEETQDLGIIENMYMLTPMQKGMWFHNAVDGEEGAHGAYFEQTRFTLRGELDPDMFARSLNELALKHAVLRTNFYSLEGEPVQIVFREGRITCTCKDLSELLPDEQTAAIESIVAGDKLRGFDLERDPLVRVTLMRTGELSCHVLWSSHHILMDGWCLPQLTEELFRTYSALMDQPVQSALHEEADMPDYSRYIEWLARQDMNAAADYWSGYLGGYDQQTRLPNGKIAGKDKPYKLEQASCKMGIELTSRMNRAAKQHQVTLNTLLQAAWGIVLQRYNGTEDVVFGGVVSGRPADVPGVESMIGLFINTIPVRVSCTADASFVKVAEQLQNAALESGRYDYYPLYEIQSRTAQKQDLISHIMVFENYPLDERMEQTGDGIGRDLAITDVQAAEQTNYDFNFMIVPGDNLLIRFDYNAQVYDRADMERLQNHLKHVLEQVANNPDIVVGELQLATEAEQTELMTAFNETAAEYPCEQTIHRMFEEQTQRMPDAAAVLFGDECLTYQELNERSNRLARTLRAAGVVPDQIVGIMAERSLELMVGIMGILKAGGAYVPIAPDYPEDRIRYMLEDSEAQVLLVQGSAGEGIDFAGHVIDLDDAGAYDDDASNLEA</sequence>
<dbReference type="NCBIfam" id="TIGR01720">
    <property type="entry name" value="NRPS-para261"/>
    <property type="match status" value="2"/>
</dbReference>
<dbReference type="PANTHER" id="PTHR45527:SF1">
    <property type="entry name" value="FATTY ACID SYNTHASE"/>
    <property type="match status" value="1"/>
</dbReference>
<feature type="non-terminal residue" evidence="10">
    <location>
        <position position="5726"/>
    </location>
</feature>
<dbReference type="InterPro" id="IPR042099">
    <property type="entry name" value="ANL_N_sf"/>
</dbReference>
<dbReference type="RefSeq" id="WP_268600243.1">
    <property type="nucleotide sequence ID" value="NZ_JAMDNP010000052.1"/>
</dbReference>
<dbReference type="InterPro" id="IPR045851">
    <property type="entry name" value="AMP-bd_C_sf"/>
</dbReference>
<dbReference type="SUPFAM" id="SSF47336">
    <property type="entry name" value="ACP-like"/>
    <property type="match status" value="4"/>
</dbReference>
<dbReference type="Pfam" id="PF00501">
    <property type="entry name" value="AMP-binding"/>
    <property type="match status" value="5"/>
</dbReference>
<feature type="domain" description="Carrier" evidence="9">
    <location>
        <begin position="4574"/>
        <end position="4648"/>
    </location>
</feature>
<dbReference type="CDD" id="cd19531">
    <property type="entry name" value="LCL_NRPS-like"/>
    <property type="match status" value="2"/>
</dbReference>
<evidence type="ECO:0000256" key="2">
    <source>
        <dbReference type="ARBA" id="ARBA00006432"/>
    </source>
</evidence>
<keyword evidence="11" id="KW-1185">Reference proteome</keyword>
<dbReference type="InterPro" id="IPR020845">
    <property type="entry name" value="AMP-binding_CS"/>
</dbReference>
<keyword evidence="4" id="KW-0597">Phosphoprotein</keyword>
<evidence type="ECO:0000313" key="11">
    <source>
        <dbReference type="Proteomes" id="UP001527181"/>
    </source>
</evidence>
<organism evidence="10 11">
    <name type="scientific">Paenibacillus alvei</name>
    <name type="common">Bacillus alvei</name>
    <dbReference type="NCBI Taxonomy" id="44250"/>
    <lineage>
        <taxon>Bacteria</taxon>
        <taxon>Bacillati</taxon>
        <taxon>Bacillota</taxon>
        <taxon>Bacilli</taxon>
        <taxon>Bacillales</taxon>
        <taxon>Paenibacillaceae</taxon>
        <taxon>Paenibacillus</taxon>
    </lineage>
</organism>
<dbReference type="Gene3D" id="3.40.50.12780">
    <property type="entry name" value="N-terminal domain of ligase-like"/>
    <property type="match status" value="1"/>
</dbReference>
<evidence type="ECO:0000256" key="4">
    <source>
        <dbReference type="ARBA" id="ARBA00022553"/>
    </source>
</evidence>
<dbReference type="Pfam" id="PF00550">
    <property type="entry name" value="PP-binding"/>
    <property type="match status" value="4"/>
</dbReference>
<gene>
    <name evidence="10" type="ORF">M5X12_22595</name>
</gene>
<dbReference type="InterPro" id="IPR036736">
    <property type="entry name" value="ACP-like_sf"/>
</dbReference>
<keyword evidence="7" id="KW-0045">Antibiotic biosynthesis</keyword>
<dbReference type="NCBIfam" id="NF004282">
    <property type="entry name" value="PRK05691.1"/>
    <property type="match status" value="5"/>
</dbReference>
<dbReference type="CDD" id="cd12117">
    <property type="entry name" value="A_NRPS_Srf_like"/>
    <property type="match status" value="1"/>
</dbReference>
<accession>A0ABT4H2V9</accession>
<dbReference type="PROSITE" id="PS50075">
    <property type="entry name" value="CARRIER"/>
    <property type="match status" value="4"/>
</dbReference>
<dbReference type="Gene3D" id="3.40.50.980">
    <property type="match status" value="8"/>
</dbReference>
<keyword evidence="6" id="KW-0677">Repeat</keyword>
<dbReference type="SUPFAM" id="SSF52777">
    <property type="entry name" value="CoA-dependent acyltransferases"/>
    <property type="match status" value="14"/>
</dbReference>
<feature type="domain" description="Carrier" evidence="9">
    <location>
        <begin position="967"/>
        <end position="1041"/>
    </location>
</feature>
<dbReference type="InterPro" id="IPR000873">
    <property type="entry name" value="AMP-dep_synth/lig_dom"/>
</dbReference>
<evidence type="ECO:0000256" key="3">
    <source>
        <dbReference type="ARBA" id="ARBA00022450"/>
    </source>
</evidence>
<feature type="domain" description="Carrier" evidence="9">
    <location>
        <begin position="3530"/>
        <end position="3605"/>
    </location>
</feature>
<dbReference type="EMBL" id="JAMDNP010000052">
    <property type="protein sequence ID" value="MCY9763328.1"/>
    <property type="molecule type" value="Genomic_DNA"/>
</dbReference>
<reference evidence="10 11" key="1">
    <citation type="submission" date="2022-05" db="EMBL/GenBank/DDBJ databases">
        <title>Genome Sequencing of Bee-Associated Microbes.</title>
        <authorList>
            <person name="Dunlap C."/>
        </authorList>
    </citation>
    <scope>NUCLEOTIDE SEQUENCE [LARGE SCALE GENOMIC DNA]</scope>
    <source>
        <strain evidence="10 11">NRRL B-04010</strain>
    </source>
</reference>
<dbReference type="InterPro" id="IPR025110">
    <property type="entry name" value="AMP-bd_C"/>
</dbReference>
<evidence type="ECO:0000256" key="5">
    <source>
        <dbReference type="ARBA" id="ARBA00022598"/>
    </source>
</evidence>
<evidence type="ECO:0000256" key="6">
    <source>
        <dbReference type="ARBA" id="ARBA00022737"/>
    </source>
</evidence>
<dbReference type="InterPro" id="IPR006162">
    <property type="entry name" value="Ppantetheine_attach_site"/>
</dbReference>
<evidence type="ECO:0000256" key="8">
    <source>
        <dbReference type="ARBA" id="ARBA00023268"/>
    </source>
</evidence>
<dbReference type="InterPro" id="IPR020806">
    <property type="entry name" value="PKS_PP-bd"/>
</dbReference>
<dbReference type="NCBIfam" id="NF003417">
    <property type="entry name" value="PRK04813.1"/>
    <property type="match status" value="5"/>
</dbReference>